<gene>
    <name evidence="4" type="ORF">GC096_02760</name>
</gene>
<dbReference type="Pfam" id="PF21984">
    <property type="entry name" value="DnaD_N"/>
    <property type="match status" value="1"/>
</dbReference>
<dbReference type="InterPro" id="IPR006343">
    <property type="entry name" value="DnaB/C_C"/>
</dbReference>
<dbReference type="Proteomes" id="UP000653578">
    <property type="component" value="Unassembled WGS sequence"/>
</dbReference>
<dbReference type="InterPro" id="IPR053843">
    <property type="entry name" value="DnaD_N"/>
</dbReference>
<dbReference type="PANTHER" id="PTHR37293:SF6">
    <property type="entry name" value="DNA REPLICATION PROTEIN DNAD"/>
    <property type="match status" value="1"/>
</dbReference>
<dbReference type="Pfam" id="PF07261">
    <property type="entry name" value="DnaB_2"/>
    <property type="match status" value="1"/>
</dbReference>
<proteinExistence type="inferred from homology"/>
<dbReference type="RefSeq" id="WP_246302540.1">
    <property type="nucleotide sequence ID" value="NZ_WHNY01000006.1"/>
</dbReference>
<dbReference type="SUPFAM" id="SSF158499">
    <property type="entry name" value="DnaD domain-like"/>
    <property type="match status" value="1"/>
</dbReference>
<evidence type="ECO:0000313" key="4">
    <source>
        <dbReference type="EMBL" id="NOU62967.1"/>
    </source>
</evidence>
<dbReference type="InterPro" id="IPR053162">
    <property type="entry name" value="DnaD"/>
</dbReference>
<dbReference type="Gene3D" id="1.10.10.10">
    <property type="entry name" value="Winged helix-like DNA-binding domain superfamily/Winged helix DNA-binding domain"/>
    <property type="match status" value="1"/>
</dbReference>
<evidence type="ECO:0000259" key="2">
    <source>
        <dbReference type="Pfam" id="PF07261"/>
    </source>
</evidence>
<comment type="caution">
    <text evidence="4">The sequence shown here is derived from an EMBL/GenBank/DDBJ whole genome shotgun (WGS) entry which is preliminary data.</text>
</comment>
<evidence type="ECO:0000259" key="3">
    <source>
        <dbReference type="Pfam" id="PF21984"/>
    </source>
</evidence>
<sequence>MSTQSNTQMKVEAILMNSFLEGSVAVPSLLLKHYRALHLSEVDVMTLIHFISFVEKDRNPFPTLDEIQERMSASPDVVIASVQKLIREQFITIDEETHETTGFRSEQYNLTPLYKKLAKRVAEQQLQELADLAAISHAPSDDRVKNIYTTIENEFARPLTPMELETISNWLDKDMYKEELIMTALKEAVFAGKVHFRYIDRILLDWSRNRVSTVDQAKEYSQRFRQSR</sequence>
<dbReference type="InterPro" id="IPR034829">
    <property type="entry name" value="DnaD-like_sf"/>
</dbReference>
<feature type="domain" description="DnaB/C C-terminal" evidence="2">
    <location>
        <begin position="149"/>
        <end position="221"/>
    </location>
</feature>
<organism evidence="4 5">
    <name type="scientific">Paenibacillus plantarum</name>
    <dbReference type="NCBI Taxonomy" id="2654975"/>
    <lineage>
        <taxon>Bacteria</taxon>
        <taxon>Bacillati</taxon>
        <taxon>Bacillota</taxon>
        <taxon>Bacilli</taxon>
        <taxon>Bacillales</taxon>
        <taxon>Paenibacillaceae</taxon>
        <taxon>Paenibacillus</taxon>
    </lineage>
</organism>
<feature type="domain" description="DnaD N-terminal" evidence="3">
    <location>
        <begin position="26"/>
        <end position="125"/>
    </location>
</feature>
<comment type="similarity">
    <text evidence="1">Belongs to the DnaB/DnaD family.</text>
</comment>
<protein>
    <submittedName>
        <fullName evidence="4">DnaD domain protein</fullName>
    </submittedName>
</protein>
<evidence type="ECO:0000256" key="1">
    <source>
        <dbReference type="ARBA" id="ARBA00093462"/>
    </source>
</evidence>
<keyword evidence="5" id="KW-1185">Reference proteome</keyword>
<evidence type="ECO:0000313" key="5">
    <source>
        <dbReference type="Proteomes" id="UP000653578"/>
    </source>
</evidence>
<dbReference type="PANTHER" id="PTHR37293">
    <property type="entry name" value="PHAGE REPLICATION PROTEIN-RELATED"/>
    <property type="match status" value="1"/>
</dbReference>
<reference evidence="4 5" key="1">
    <citation type="submission" date="2019-10" db="EMBL/GenBank/DDBJ databases">
        <title>Description of Paenibacillus humi sp. nov.</title>
        <authorList>
            <person name="Carlier A."/>
            <person name="Qi S."/>
        </authorList>
    </citation>
    <scope>NUCLEOTIDE SEQUENCE [LARGE SCALE GENOMIC DNA]</scope>
    <source>
        <strain evidence="4 5">LMG 31461</strain>
    </source>
</reference>
<dbReference type="EMBL" id="WHNY01000006">
    <property type="protein sequence ID" value="NOU62967.1"/>
    <property type="molecule type" value="Genomic_DNA"/>
</dbReference>
<accession>A0ABX1X3I2</accession>
<dbReference type="InterPro" id="IPR036388">
    <property type="entry name" value="WH-like_DNA-bd_sf"/>
</dbReference>
<name>A0ABX1X3I2_9BACL</name>
<dbReference type="Gene3D" id="1.10.10.630">
    <property type="entry name" value="DnaD domain-like"/>
    <property type="match status" value="1"/>
</dbReference>
<dbReference type="NCBIfam" id="TIGR01446">
    <property type="entry name" value="DnaD_dom"/>
    <property type="match status" value="1"/>
</dbReference>